<proteinExistence type="predicted"/>
<evidence type="ECO:0000313" key="2">
    <source>
        <dbReference type="Proteomes" id="UP001497457"/>
    </source>
</evidence>
<gene>
    <name evidence="1" type="ORF">URODEC1_LOCUS114698</name>
</gene>
<keyword evidence="2" id="KW-1185">Reference proteome</keyword>
<reference evidence="2" key="1">
    <citation type="submission" date="2024-06" db="EMBL/GenBank/DDBJ databases">
        <authorList>
            <person name="Ryan C."/>
        </authorList>
    </citation>
    <scope>NUCLEOTIDE SEQUENCE [LARGE SCALE GENOMIC DNA]</scope>
</reference>
<dbReference type="EMBL" id="OZ075118">
    <property type="protein sequence ID" value="CAL5092038.1"/>
    <property type="molecule type" value="Genomic_DNA"/>
</dbReference>
<evidence type="ECO:0008006" key="3">
    <source>
        <dbReference type="Google" id="ProtNLM"/>
    </source>
</evidence>
<dbReference type="Proteomes" id="UP001497457">
    <property type="component" value="Chromosome 8b"/>
</dbReference>
<evidence type="ECO:0000313" key="1">
    <source>
        <dbReference type="EMBL" id="CAL5092038.1"/>
    </source>
</evidence>
<dbReference type="InterPro" id="IPR027417">
    <property type="entry name" value="P-loop_NTPase"/>
</dbReference>
<protein>
    <recommendedName>
        <fullName evidence="3">NB-ARC domain-containing protein</fullName>
    </recommendedName>
</protein>
<dbReference type="SUPFAM" id="SSF52540">
    <property type="entry name" value="P-loop containing nucleoside triphosphate hydrolases"/>
    <property type="match status" value="1"/>
</dbReference>
<dbReference type="Gene3D" id="3.40.50.300">
    <property type="entry name" value="P-loop containing nucleotide triphosphate hydrolases"/>
    <property type="match status" value="1"/>
</dbReference>
<dbReference type="AlphaFoldDB" id="A0ABC9GEX8"/>
<organism evidence="1 2">
    <name type="scientific">Urochloa decumbens</name>
    <dbReference type="NCBI Taxonomy" id="240449"/>
    <lineage>
        <taxon>Eukaryota</taxon>
        <taxon>Viridiplantae</taxon>
        <taxon>Streptophyta</taxon>
        <taxon>Embryophyta</taxon>
        <taxon>Tracheophyta</taxon>
        <taxon>Spermatophyta</taxon>
        <taxon>Magnoliopsida</taxon>
        <taxon>Liliopsida</taxon>
        <taxon>Poales</taxon>
        <taxon>Poaceae</taxon>
        <taxon>PACMAD clade</taxon>
        <taxon>Panicoideae</taxon>
        <taxon>Panicodae</taxon>
        <taxon>Paniceae</taxon>
        <taxon>Melinidinae</taxon>
        <taxon>Urochloa</taxon>
    </lineage>
</organism>
<sequence>MEAVISVIVGELATRSLSFLIDRYFKPATSKEDTIQKLQWMLLRVRLTVEEAEGRCITNQTMLRQLSILRTVMYRGYYLLDTVIQQVPDEEKDKTDHGLGRFLSLSKFSPAKRVCFSAANKYDAEQLKEMLENLEITITGMTEFVIFLRNYPPMCRQAYSTYLFMEKCMFCRQLEMEQVIIFLLHEEPPVHCNVGVLPIVGPGKVGKTTLVEHVCCDERVRDHFSHIIFLSDNDFREGKQFKLRERSRIKHQPGDSNEEKFLVVVELVGNIDESTWRMLHSASESSIPKGSKVIITSRSDNILNFGTTQALKLNFLSREAYWYYFRTLVFGSTDPEEHPKLASLAMAIIDEYFDRNIHKAFTGPFIYLNNVANILKGSVGVQAWRQSLECLRENWKQNGLMSSASLSHLGTINDRIFLRRETKAIEYCVVHNQEHRIVLDNEEAPKINLLEIISGSVPPPQGKFEVLVWKSHLVPYQNHIYKCEILELECKVSRNRQVHKRKVFS</sequence>
<dbReference type="PANTHER" id="PTHR33377">
    <property type="entry name" value="OS10G0134700 PROTEIN-RELATED"/>
    <property type="match status" value="1"/>
</dbReference>
<name>A0ABC9GEX8_9POAL</name>
<reference evidence="1 2" key="2">
    <citation type="submission" date="2024-10" db="EMBL/GenBank/DDBJ databases">
        <authorList>
            <person name="Ryan C."/>
        </authorList>
    </citation>
    <scope>NUCLEOTIDE SEQUENCE [LARGE SCALE GENOMIC DNA]</scope>
</reference>
<dbReference type="PANTHER" id="PTHR33377:SF20">
    <property type="entry name" value="RX N-TERMINAL DOMAIN-CONTAINING PROTEIN"/>
    <property type="match status" value="1"/>
</dbReference>
<accession>A0ABC9GEX8</accession>